<evidence type="ECO:0008006" key="4">
    <source>
        <dbReference type="Google" id="ProtNLM"/>
    </source>
</evidence>
<keyword evidence="1" id="KW-0732">Signal</keyword>
<reference evidence="3" key="1">
    <citation type="journal article" date="2019" name="Int. J. Syst. Evol. Microbiol.">
        <title>The Global Catalogue of Microorganisms (GCM) 10K type strain sequencing project: providing services to taxonomists for standard genome sequencing and annotation.</title>
        <authorList>
            <consortium name="The Broad Institute Genomics Platform"/>
            <consortium name="The Broad Institute Genome Sequencing Center for Infectious Disease"/>
            <person name="Wu L."/>
            <person name="Ma J."/>
        </authorList>
    </citation>
    <scope>NUCLEOTIDE SEQUENCE [LARGE SCALE GENOMIC DNA]</scope>
    <source>
        <strain evidence="3">DFY28</strain>
    </source>
</reference>
<dbReference type="SUPFAM" id="SSF47175">
    <property type="entry name" value="Cytochromes"/>
    <property type="match status" value="1"/>
</dbReference>
<evidence type="ECO:0000313" key="3">
    <source>
        <dbReference type="Proteomes" id="UP001597237"/>
    </source>
</evidence>
<keyword evidence="3" id="KW-1185">Reference proteome</keyword>
<accession>A0ABW4MYU7</accession>
<proteinExistence type="predicted"/>
<evidence type="ECO:0000256" key="1">
    <source>
        <dbReference type="SAM" id="SignalP"/>
    </source>
</evidence>
<feature type="signal peptide" evidence="1">
    <location>
        <begin position="1"/>
        <end position="19"/>
    </location>
</feature>
<dbReference type="RefSeq" id="WP_377282533.1">
    <property type="nucleotide sequence ID" value="NZ_JBHRSI010000007.1"/>
</dbReference>
<sequence>MKRAAVAIGLWALAGGVAAATPLLELMKQEVDPAANAFWAAGNDPPEGEGPQAADARWAAAAVAAAKLEADGRLLTRPEHSRPGEWDAYAEMMEEAAAAGRIAIGKRDVEAAFEAGGRLYEACAGCHARYIPGRGG</sequence>
<dbReference type="Proteomes" id="UP001597237">
    <property type="component" value="Unassembled WGS sequence"/>
</dbReference>
<name>A0ABW4MYU7_9CAUL</name>
<feature type="chain" id="PRO_5045261460" description="Cytochrome c domain-containing protein" evidence="1">
    <location>
        <begin position="20"/>
        <end position="136"/>
    </location>
</feature>
<gene>
    <name evidence="2" type="ORF">ACFSC0_06020</name>
</gene>
<dbReference type="EMBL" id="JBHUEY010000001">
    <property type="protein sequence ID" value="MFD1782943.1"/>
    <property type="molecule type" value="Genomic_DNA"/>
</dbReference>
<comment type="caution">
    <text evidence="2">The sequence shown here is derived from an EMBL/GenBank/DDBJ whole genome shotgun (WGS) entry which is preliminary data.</text>
</comment>
<evidence type="ECO:0000313" key="2">
    <source>
        <dbReference type="EMBL" id="MFD1782943.1"/>
    </source>
</evidence>
<protein>
    <recommendedName>
        <fullName evidence="4">Cytochrome c domain-containing protein</fullName>
    </recommendedName>
</protein>
<dbReference type="InterPro" id="IPR010980">
    <property type="entry name" value="Cyt_c/b562"/>
</dbReference>
<organism evidence="2 3">
    <name type="scientific">Phenylobacterium terrae</name>
    <dbReference type="NCBI Taxonomy" id="2665495"/>
    <lineage>
        <taxon>Bacteria</taxon>
        <taxon>Pseudomonadati</taxon>
        <taxon>Pseudomonadota</taxon>
        <taxon>Alphaproteobacteria</taxon>
        <taxon>Caulobacterales</taxon>
        <taxon>Caulobacteraceae</taxon>
        <taxon>Phenylobacterium</taxon>
    </lineage>
</organism>